<evidence type="ECO:0000313" key="5">
    <source>
        <dbReference type="EMBL" id="KKL95983.1"/>
    </source>
</evidence>
<evidence type="ECO:0000256" key="1">
    <source>
        <dbReference type="ARBA" id="ARBA00023015"/>
    </source>
</evidence>
<feature type="domain" description="HTH tetR-type" evidence="4">
    <location>
        <begin position="8"/>
        <end position="68"/>
    </location>
</feature>
<dbReference type="InterPro" id="IPR001647">
    <property type="entry name" value="HTH_TetR"/>
</dbReference>
<dbReference type="SUPFAM" id="SSF48498">
    <property type="entry name" value="Tetracyclin repressor-like, C-terminal domain"/>
    <property type="match status" value="1"/>
</dbReference>
<dbReference type="Pfam" id="PF00440">
    <property type="entry name" value="TetR_N"/>
    <property type="match status" value="1"/>
</dbReference>
<evidence type="ECO:0000259" key="4">
    <source>
        <dbReference type="PROSITE" id="PS50977"/>
    </source>
</evidence>
<evidence type="ECO:0000256" key="3">
    <source>
        <dbReference type="ARBA" id="ARBA00023163"/>
    </source>
</evidence>
<protein>
    <recommendedName>
        <fullName evidence="4">HTH tetR-type domain-containing protein</fullName>
    </recommendedName>
</protein>
<dbReference type="PROSITE" id="PS50977">
    <property type="entry name" value="HTH_TETR_2"/>
    <property type="match status" value="1"/>
</dbReference>
<reference evidence="5" key="1">
    <citation type="journal article" date="2015" name="Nature">
        <title>Complex archaea that bridge the gap between prokaryotes and eukaryotes.</title>
        <authorList>
            <person name="Spang A."/>
            <person name="Saw J.H."/>
            <person name="Jorgensen S.L."/>
            <person name="Zaremba-Niedzwiedzka K."/>
            <person name="Martijn J."/>
            <person name="Lind A.E."/>
            <person name="van Eijk R."/>
            <person name="Schleper C."/>
            <person name="Guy L."/>
            <person name="Ettema T.J."/>
        </authorList>
    </citation>
    <scope>NUCLEOTIDE SEQUENCE</scope>
</reference>
<dbReference type="GO" id="GO:0003677">
    <property type="term" value="F:DNA binding"/>
    <property type="evidence" value="ECO:0007669"/>
    <property type="project" value="UniProtKB-KW"/>
</dbReference>
<dbReference type="AlphaFoldDB" id="A0A0F9GB39"/>
<dbReference type="EMBL" id="LAZR01018548">
    <property type="protein sequence ID" value="KKL95983.1"/>
    <property type="molecule type" value="Genomic_DNA"/>
</dbReference>
<keyword evidence="1" id="KW-0805">Transcription regulation</keyword>
<sequence length="200" mass="22028">MAVGRKKIFNEEVALKAAMEVFWEKGYIGASIAELTQRMGINKPSMYSTFGNKEALFILASKLYAKSKIECLSAALNQADLPLKQRLKTYMMSIVAVQCESETTKGCYLVQCQTEVASGDIPAEASQLLNNTVDYVQKLLEAILSNDQESKRLGFDKEAKVKAFCLSVTLRGTATMARCGHPKSELEAVIDHSLRGIGFE</sequence>
<name>A0A0F9GB39_9ZZZZ</name>
<dbReference type="PANTHER" id="PTHR47506:SF1">
    <property type="entry name" value="HTH-TYPE TRANSCRIPTIONAL REGULATOR YJDC"/>
    <property type="match status" value="1"/>
</dbReference>
<dbReference type="Gene3D" id="1.10.357.10">
    <property type="entry name" value="Tetracycline Repressor, domain 2"/>
    <property type="match status" value="1"/>
</dbReference>
<dbReference type="Gene3D" id="1.10.10.60">
    <property type="entry name" value="Homeodomain-like"/>
    <property type="match status" value="1"/>
</dbReference>
<dbReference type="InterPro" id="IPR036271">
    <property type="entry name" value="Tet_transcr_reg_TetR-rel_C_sf"/>
</dbReference>
<dbReference type="PRINTS" id="PR00455">
    <property type="entry name" value="HTHTETR"/>
</dbReference>
<keyword evidence="2" id="KW-0238">DNA-binding</keyword>
<comment type="caution">
    <text evidence="5">The sequence shown here is derived from an EMBL/GenBank/DDBJ whole genome shotgun (WGS) entry which is preliminary data.</text>
</comment>
<accession>A0A0F9GB39</accession>
<evidence type="ECO:0000256" key="2">
    <source>
        <dbReference type="ARBA" id="ARBA00023125"/>
    </source>
</evidence>
<dbReference type="InterPro" id="IPR009057">
    <property type="entry name" value="Homeodomain-like_sf"/>
</dbReference>
<gene>
    <name evidence="5" type="ORF">LCGC14_1849020</name>
</gene>
<keyword evidence="3" id="KW-0804">Transcription</keyword>
<dbReference type="SUPFAM" id="SSF46689">
    <property type="entry name" value="Homeodomain-like"/>
    <property type="match status" value="1"/>
</dbReference>
<organism evidence="5">
    <name type="scientific">marine sediment metagenome</name>
    <dbReference type="NCBI Taxonomy" id="412755"/>
    <lineage>
        <taxon>unclassified sequences</taxon>
        <taxon>metagenomes</taxon>
        <taxon>ecological metagenomes</taxon>
    </lineage>
</organism>
<proteinExistence type="predicted"/>
<dbReference type="PANTHER" id="PTHR47506">
    <property type="entry name" value="TRANSCRIPTIONAL REGULATORY PROTEIN"/>
    <property type="match status" value="1"/>
</dbReference>